<evidence type="ECO:0000313" key="1">
    <source>
        <dbReference type="EMBL" id="OAP03749.1"/>
    </source>
</evidence>
<comment type="caution">
    <text evidence="1">The sequence shown here is derived from an EMBL/GenBank/DDBJ whole genome shotgun (WGS) entry which is preliminary data.</text>
</comment>
<organism evidence="1 2">
    <name type="scientific">Arabidopsis thaliana</name>
    <name type="common">Mouse-ear cress</name>
    <dbReference type="NCBI Taxonomy" id="3702"/>
    <lineage>
        <taxon>Eukaryota</taxon>
        <taxon>Viridiplantae</taxon>
        <taxon>Streptophyta</taxon>
        <taxon>Embryophyta</taxon>
        <taxon>Tracheophyta</taxon>
        <taxon>Spermatophyta</taxon>
        <taxon>Magnoliopsida</taxon>
        <taxon>eudicotyledons</taxon>
        <taxon>Gunneridae</taxon>
        <taxon>Pentapetalae</taxon>
        <taxon>rosids</taxon>
        <taxon>malvids</taxon>
        <taxon>Brassicales</taxon>
        <taxon>Brassicaceae</taxon>
        <taxon>Camelineae</taxon>
        <taxon>Arabidopsis</taxon>
    </lineage>
</organism>
<reference evidence="2" key="1">
    <citation type="journal article" date="2016" name="Proc. Natl. Acad. Sci. U.S.A.">
        <title>Chromosome-level assembly of Arabidopsis thaliana Ler reveals the extent of translocation and inversion polymorphisms.</title>
        <authorList>
            <person name="Zapata L."/>
            <person name="Ding J."/>
            <person name="Willing E.M."/>
            <person name="Hartwig B."/>
            <person name="Bezdan D."/>
            <person name="Jiao W.B."/>
            <person name="Patel V."/>
            <person name="Velikkakam James G."/>
            <person name="Koornneef M."/>
            <person name="Ossowski S."/>
            <person name="Schneeberger K."/>
        </authorList>
    </citation>
    <scope>NUCLEOTIDE SEQUENCE [LARGE SCALE GENOMIC DNA]</scope>
    <source>
        <strain evidence="2">cv. Landsberg erecta</strain>
    </source>
</reference>
<gene>
    <name evidence="1" type="ordered locus">AXX17_At3g26260</name>
</gene>
<dbReference type="ExpressionAtlas" id="A0A178VC14">
    <property type="expression patterns" value="baseline and differential"/>
</dbReference>
<proteinExistence type="predicted"/>
<name>A0A178VC14_ARATH</name>
<dbReference type="EMBL" id="LUHQ01000003">
    <property type="protein sequence ID" value="OAP03749.1"/>
    <property type="molecule type" value="Genomic_DNA"/>
</dbReference>
<dbReference type="AlphaFoldDB" id="A0A178VC14"/>
<protein>
    <submittedName>
        <fullName evidence="1">SMAP2</fullName>
    </submittedName>
</protein>
<accession>A0A178VC14</accession>
<sequence>MDRYWEQDPMRPMVYRDFLGEMEYPGYSMPMQMEIDEDDFGPMDMQFEVGGISPFQMKPEASDFFNKFEDDFDDSDIN</sequence>
<evidence type="ECO:0000313" key="2">
    <source>
        <dbReference type="Proteomes" id="UP000078284"/>
    </source>
</evidence>
<dbReference type="Proteomes" id="UP000078284">
    <property type="component" value="Chromosome 3"/>
</dbReference>